<dbReference type="PATRIC" id="fig|1423742.4.peg.723"/>
<evidence type="ECO:0000259" key="3">
    <source>
        <dbReference type="PROSITE" id="PS51462"/>
    </source>
</evidence>
<dbReference type="AlphaFoldDB" id="A0A0R1US57"/>
<gene>
    <name evidence="4" type="ORF">FC21_GL000693</name>
</gene>
<dbReference type="GO" id="GO:0005829">
    <property type="term" value="C:cytosol"/>
    <property type="evidence" value="ECO:0007669"/>
    <property type="project" value="TreeGrafter"/>
</dbReference>
<sequence length="180" mass="20273">MDLTEKTTRRQSIYQGLIIDVEVLDVQTPHGLAAKREVVHHAPAVAILAVNDQNQFVLERQWRTAVNGVTWEIPAGKLDDRDATQPLVAAKRELNEETRLQAGRWELINASYPSVGFSDEVISLYLATQLATVAAELPQDRDEQIELTWVDLPTALTMVKTGEIQDMKTIMAIYYWASQN</sequence>
<evidence type="ECO:0000313" key="4">
    <source>
        <dbReference type="EMBL" id="KRL95996.1"/>
    </source>
</evidence>
<dbReference type="Pfam" id="PF00293">
    <property type="entry name" value="NUDIX"/>
    <property type="match status" value="1"/>
</dbReference>
<keyword evidence="2" id="KW-0378">Hydrolase</keyword>
<feature type="domain" description="Nudix hydrolase" evidence="3">
    <location>
        <begin position="40"/>
        <end position="172"/>
    </location>
</feature>
<dbReference type="OrthoDB" id="9806150at2"/>
<dbReference type="GO" id="GO:0016787">
    <property type="term" value="F:hydrolase activity"/>
    <property type="evidence" value="ECO:0007669"/>
    <property type="project" value="UniProtKB-KW"/>
</dbReference>
<dbReference type="Gene3D" id="3.90.79.10">
    <property type="entry name" value="Nucleoside Triphosphate Pyrophosphohydrolase"/>
    <property type="match status" value="1"/>
</dbReference>
<dbReference type="STRING" id="417373.GCA_001570685_01070"/>
<proteinExistence type="predicted"/>
<dbReference type="Proteomes" id="UP000051084">
    <property type="component" value="Unassembled WGS sequence"/>
</dbReference>
<dbReference type="EMBL" id="AZGC01000014">
    <property type="protein sequence ID" value="KRL95996.1"/>
    <property type="molecule type" value="Genomic_DNA"/>
</dbReference>
<evidence type="ECO:0000313" key="5">
    <source>
        <dbReference type="Proteomes" id="UP000051084"/>
    </source>
</evidence>
<comment type="cofactor">
    <cofactor evidence="1">
        <name>Mg(2+)</name>
        <dbReference type="ChEBI" id="CHEBI:18420"/>
    </cofactor>
</comment>
<dbReference type="PANTHER" id="PTHR11839">
    <property type="entry name" value="UDP/ADP-SUGAR PYROPHOSPHATASE"/>
    <property type="match status" value="1"/>
</dbReference>
<evidence type="ECO:0000256" key="2">
    <source>
        <dbReference type="ARBA" id="ARBA00022801"/>
    </source>
</evidence>
<dbReference type="InterPro" id="IPR015797">
    <property type="entry name" value="NUDIX_hydrolase-like_dom_sf"/>
</dbReference>
<dbReference type="InterPro" id="IPR000086">
    <property type="entry name" value="NUDIX_hydrolase_dom"/>
</dbReference>
<dbReference type="RefSeq" id="WP_054653551.1">
    <property type="nucleotide sequence ID" value="NZ_AZGC01000014.1"/>
</dbReference>
<comment type="caution">
    <text evidence="4">The sequence shown here is derived from an EMBL/GenBank/DDBJ whole genome shotgun (WGS) entry which is preliminary data.</text>
</comment>
<protein>
    <submittedName>
        <fullName evidence="4">ADP-ribose pyrophosphatase</fullName>
    </submittedName>
</protein>
<dbReference type="PANTHER" id="PTHR11839:SF18">
    <property type="entry name" value="NUDIX HYDROLASE DOMAIN-CONTAINING PROTEIN"/>
    <property type="match status" value="1"/>
</dbReference>
<organism evidence="4 5">
    <name type="scientific">Limosilactobacillus equigenerosi DSM 18793 = JCM 14505</name>
    <dbReference type="NCBI Taxonomy" id="1423742"/>
    <lineage>
        <taxon>Bacteria</taxon>
        <taxon>Bacillati</taxon>
        <taxon>Bacillota</taxon>
        <taxon>Bacilli</taxon>
        <taxon>Lactobacillales</taxon>
        <taxon>Lactobacillaceae</taxon>
        <taxon>Limosilactobacillus</taxon>
    </lineage>
</organism>
<reference evidence="4 5" key="1">
    <citation type="journal article" date="2015" name="Genome Announc.">
        <title>Expanding the biotechnology potential of lactobacilli through comparative genomics of 213 strains and associated genera.</title>
        <authorList>
            <person name="Sun Z."/>
            <person name="Harris H.M."/>
            <person name="McCann A."/>
            <person name="Guo C."/>
            <person name="Argimon S."/>
            <person name="Zhang W."/>
            <person name="Yang X."/>
            <person name="Jeffery I.B."/>
            <person name="Cooney J.C."/>
            <person name="Kagawa T.F."/>
            <person name="Liu W."/>
            <person name="Song Y."/>
            <person name="Salvetti E."/>
            <person name="Wrobel A."/>
            <person name="Rasinkangas P."/>
            <person name="Parkhill J."/>
            <person name="Rea M.C."/>
            <person name="O'Sullivan O."/>
            <person name="Ritari J."/>
            <person name="Douillard F.P."/>
            <person name="Paul Ross R."/>
            <person name="Yang R."/>
            <person name="Briner A.E."/>
            <person name="Felis G.E."/>
            <person name="de Vos W.M."/>
            <person name="Barrangou R."/>
            <person name="Klaenhammer T.R."/>
            <person name="Caufield P.W."/>
            <person name="Cui Y."/>
            <person name="Zhang H."/>
            <person name="O'Toole P.W."/>
        </authorList>
    </citation>
    <scope>NUCLEOTIDE SEQUENCE [LARGE SCALE GENOMIC DNA]</scope>
    <source>
        <strain evidence="4 5">DSM 18793</strain>
    </source>
</reference>
<dbReference type="CDD" id="cd03424">
    <property type="entry name" value="NUDIX_ADPRase_Nudt5_UGPPase_Nudt14"/>
    <property type="match status" value="1"/>
</dbReference>
<evidence type="ECO:0000256" key="1">
    <source>
        <dbReference type="ARBA" id="ARBA00001946"/>
    </source>
</evidence>
<name>A0A0R1US57_9LACO</name>
<dbReference type="SUPFAM" id="SSF55811">
    <property type="entry name" value="Nudix"/>
    <property type="match status" value="1"/>
</dbReference>
<dbReference type="GO" id="GO:0006753">
    <property type="term" value="P:nucleoside phosphate metabolic process"/>
    <property type="evidence" value="ECO:0007669"/>
    <property type="project" value="TreeGrafter"/>
</dbReference>
<accession>A0A0R1US57</accession>
<dbReference type="PROSITE" id="PS51462">
    <property type="entry name" value="NUDIX"/>
    <property type="match status" value="1"/>
</dbReference>
<dbReference type="GO" id="GO:0019693">
    <property type="term" value="P:ribose phosphate metabolic process"/>
    <property type="evidence" value="ECO:0007669"/>
    <property type="project" value="TreeGrafter"/>
</dbReference>
<keyword evidence="5" id="KW-1185">Reference proteome</keyword>